<evidence type="ECO:0000313" key="6">
    <source>
        <dbReference type="EMBL" id="SHI03394.1"/>
    </source>
</evidence>
<dbReference type="GO" id="GO:0015074">
    <property type="term" value="P:DNA integration"/>
    <property type="evidence" value="ECO:0007669"/>
    <property type="project" value="UniProtKB-KW"/>
</dbReference>
<dbReference type="GO" id="GO:0003677">
    <property type="term" value="F:DNA binding"/>
    <property type="evidence" value="ECO:0007669"/>
    <property type="project" value="UniProtKB-KW"/>
</dbReference>
<accession>A0A1M5XV22</accession>
<dbReference type="Gene3D" id="1.10.443.10">
    <property type="entry name" value="Intergrase catalytic core"/>
    <property type="match status" value="1"/>
</dbReference>
<reference evidence="6 7" key="1">
    <citation type="submission" date="2016-11" db="EMBL/GenBank/DDBJ databases">
        <authorList>
            <person name="Jaros S."/>
            <person name="Januszkiewicz K."/>
            <person name="Wedrychowicz H."/>
        </authorList>
    </citation>
    <scope>NUCLEOTIDE SEQUENCE [LARGE SCALE GENOMIC DNA]</scope>
    <source>
        <strain evidence="6 7">GAS138</strain>
    </source>
</reference>
<keyword evidence="3" id="KW-0238">DNA-binding</keyword>
<dbReference type="Pfam" id="PF13356">
    <property type="entry name" value="Arm-DNA-bind_3"/>
    <property type="match status" value="1"/>
</dbReference>
<dbReference type="InterPro" id="IPR013762">
    <property type="entry name" value="Integrase-like_cat_sf"/>
</dbReference>
<keyword evidence="4" id="KW-0233">DNA recombination</keyword>
<dbReference type="Gene3D" id="3.30.160.390">
    <property type="entry name" value="Integrase, DNA-binding domain"/>
    <property type="match status" value="1"/>
</dbReference>
<dbReference type="GO" id="GO:0006310">
    <property type="term" value="P:DNA recombination"/>
    <property type="evidence" value="ECO:0007669"/>
    <property type="project" value="UniProtKB-KW"/>
</dbReference>
<dbReference type="EMBL" id="LT670817">
    <property type="protein sequence ID" value="SHI03394.1"/>
    <property type="molecule type" value="Genomic_DNA"/>
</dbReference>
<dbReference type="AlphaFoldDB" id="A0A1M5XV22"/>
<dbReference type="PANTHER" id="PTHR30629:SF2">
    <property type="entry name" value="PROPHAGE INTEGRASE INTS-RELATED"/>
    <property type="match status" value="1"/>
</dbReference>
<dbReference type="Proteomes" id="UP000189796">
    <property type="component" value="Chromosome I"/>
</dbReference>
<dbReference type="Gene3D" id="1.10.150.130">
    <property type="match status" value="1"/>
</dbReference>
<dbReference type="InterPro" id="IPR025166">
    <property type="entry name" value="Integrase_DNA_bind_dom"/>
</dbReference>
<comment type="similarity">
    <text evidence="1">Belongs to the 'phage' integrase family.</text>
</comment>
<feature type="domain" description="Integrase DNA-binding" evidence="5">
    <location>
        <begin position="21"/>
        <end position="83"/>
    </location>
</feature>
<dbReference type="OrthoDB" id="9795573at2"/>
<dbReference type="InterPro" id="IPR038488">
    <property type="entry name" value="Integrase_DNA-bd_sf"/>
</dbReference>
<evidence type="ECO:0000256" key="1">
    <source>
        <dbReference type="ARBA" id="ARBA00008857"/>
    </source>
</evidence>
<evidence type="ECO:0000256" key="4">
    <source>
        <dbReference type="ARBA" id="ARBA00023172"/>
    </source>
</evidence>
<sequence>MAIELITGNEKKGELARLMRTKGKHCDGGGLYLQVASPGQASWVWRHKETWRSIGPASVYQIDKAREIARKLREAAHEGRDPFQMLTAGRARPVGATFGEWLSKYLDKKQVQWTPSNRARERRDHERTFEQLPAFTALPVKAIDQAAKNDALEKLGKSARRKATSWIEAVIRYAETGVIIQRGPADDEVEHHEAMPWRDVPGFYARIAKLDGDDARALQWTILTGARTDEVIGAKHKAPATWGEITDVDGQPTWVIPKTRMKGRKMHRVPLSPAALALLGERRADNIPLFKVSSVNALLNTLKANGGDGYTVHGMRTSFTEWVAAETDWPDDLADRCIAHERRSKVRKAYQRDDLLPKRRLIMQAWADFVTVR</sequence>
<proteinExistence type="inferred from homology"/>
<dbReference type="RefSeq" id="WP_079605796.1">
    <property type="nucleotide sequence ID" value="NZ_LT670817.1"/>
</dbReference>
<name>A0A1M5XV22_9BRAD</name>
<dbReference type="InterPro" id="IPR011010">
    <property type="entry name" value="DNA_brk_join_enz"/>
</dbReference>
<dbReference type="InterPro" id="IPR050808">
    <property type="entry name" value="Phage_Integrase"/>
</dbReference>
<dbReference type="CDD" id="cd00801">
    <property type="entry name" value="INT_P4_C"/>
    <property type="match status" value="1"/>
</dbReference>
<keyword evidence="2" id="KW-0229">DNA integration</keyword>
<dbReference type="InterPro" id="IPR010998">
    <property type="entry name" value="Integrase_recombinase_N"/>
</dbReference>
<dbReference type="PANTHER" id="PTHR30629">
    <property type="entry name" value="PROPHAGE INTEGRASE"/>
    <property type="match status" value="1"/>
</dbReference>
<evidence type="ECO:0000256" key="3">
    <source>
        <dbReference type="ARBA" id="ARBA00023125"/>
    </source>
</evidence>
<evidence type="ECO:0000256" key="2">
    <source>
        <dbReference type="ARBA" id="ARBA00022908"/>
    </source>
</evidence>
<protein>
    <recommendedName>
        <fullName evidence="5">Integrase DNA-binding domain-containing protein</fullName>
    </recommendedName>
</protein>
<gene>
    <name evidence="6" type="ORF">SAMN05443248_7628</name>
</gene>
<dbReference type="SUPFAM" id="SSF56349">
    <property type="entry name" value="DNA breaking-rejoining enzymes"/>
    <property type="match status" value="1"/>
</dbReference>
<evidence type="ECO:0000259" key="5">
    <source>
        <dbReference type="Pfam" id="PF13356"/>
    </source>
</evidence>
<evidence type="ECO:0000313" key="7">
    <source>
        <dbReference type="Proteomes" id="UP000189796"/>
    </source>
</evidence>
<organism evidence="6 7">
    <name type="scientific">Bradyrhizobium erythrophlei</name>
    <dbReference type="NCBI Taxonomy" id="1437360"/>
    <lineage>
        <taxon>Bacteria</taxon>
        <taxon>Pseudomonadati</taxon>
        <taxon>Pseudomonadota</taxon>
        <taxon>Alphaproteobacteria</taxon>
        <taxon>Hyphomicrobiales</taxon>
        <taxon>Nitrobacteraceae</taxon>
        <taxon>Bradyrhizobium</taxon>
    </lineage>
</organism>